<keyword evidence="9" id="KW-0119">Carbohydrate metabolism</keyword>
<feature type="region of interest" description="Disordered" evidence="15">
    <location>
        <begin position="123"/>
        <end position="146"/>
    </location>
</feature>
<name>A0A0C9ZAB3_9AGAM</name>
<keyword evidence="8" id="KW-0325">Glycoprotein</keyword>
<dbReference type="SUPFAM" id="SSF51445">
    <property type="entry name" value="(Trans)glycosidases"/>
    <property type="match status" value="1"/>
</dbReference>
<keyword evidence="6 17" id="KW-0378">Hydrolase</keyword>
<dbReference type="GO" id="GO:0005886">
    <property type="term" value="C:plasma membrane"/>
    <property type="evidence" value="ECO:0007669"/>
    <property type="project" value="UniProtKB-SubCell"/>
</dbReference>
<evidence type="ECO:0000256" key="13">
    <source>
        <dbReference type="ARBA" id="ARBA00042373"/>
    </source>
</evidence>
<organism evidence="17 18">
    <name type="scientific">Pisolithus microcarpus 441</name>
    <dbReference type="NCBI Taxonomy" id="765257"/>
    <lineage>
        <taxon>Eukaryota</taxon>
        <taxon>Fungi</taxon>
        <taxon>Dikarya</taxon>
        <taxon>Basidiomycota</taxon>
        <taxon>Agaricomycotina</taxon>
        <taxon>Agaricomycetes</taxon>
        <taxon>Agaricomycetidae</taxon>
        <taxon>Boletales</taxon>
        <taxon>Sclerodermatineae</taxon>
        <taxon>Pisolithaceae</taxon>
        <taxon>Pisolithus</taxon>
    </lineage>
</organism>
<dbReference type="HOGENOM" id="CLU_011476_2_1_1"/>
<evidence type="ECO:0000256" key="1">
    <source>
        <dbReference type="ARBA" id="ARBA00000382"/>
    </source>
</evidence>
<keyword evidence="7 16" id="KW-0472">Membrane</keyword>
<evidence type="ECO:0000313" key="18">
    <source>
        <dbReference type="Proteomes" id="UP000054018"/>
    </source>
</evidence>
<dbReference type="GO" id="GO:0071555">
    <property type="term" value="P:cell wall organization"/>
    <property type="evidence" value="ECO:0007669"/>
    <property type="project" value="UniProtKB-KW"/>
</dbReference>
<keyword evidence="5" id="KW-1003">Cell membrane</keyword>
<evidence type="ECO:0000256" key="8">
    <source>
        <dbReference type="ARBA" id="ARBA00023180"/>
    </source>
</evidence>
<comment type="function">
    <text evidence="12">Glucanases play a role in cell expansion during growth, in cell-cell fusion during mating, and in spore release during sporulation. This enzyme may be involved in beta-glucan degradation. Active on laminarin and lichenan.</text>
</comment>
<feature type="region of interest" description="Disordered" evidence="15">
    <location>
        <begin position="1"/>
        <end position="87"/>
    </location>
</feature>
<dbReference type="PANTHER" id="PTHR16631:SF17">
    <property type="entry name" value="GLUCAN ENDO-1,3-BETA-GLUCOSIDASE BTGC"/>
    <property type="match status" value="1"/>
</dbReference>
<evidence type="ECO:0000256" key="9">
    <source>
        <dbReference type="ARBA" id="ARBA00023277"/>
    </source>
</evidence>
<comment type="subcellular location">
    <subcellularLocation>
        <location evidence="2">Cell membrane</location>
        <topology evidence="2">Single-pass type II membrane protein</topology>
    </subcellularLocation>
</comment>
<accession>A0A0C9ZAB3</accession>
<comment type="similarity">
    <text evidence="3">Belongs to the glycosyl hydrolase 17 family.</text>
</comment>
<dbReference type="Proteomes" id="UP000054018">
    <property type="component" value="Unassembled WGS sequence"/>
</dbReference>
<evidence type="ECO:0000256" key="5">
    <source>
        <dbReference type="ARBA" id="ARBA00022475"/>
    </source>
</evidence>
<evidence type="ECO:0000256" key="2">
    <source>
        <dbReference type="ARBA" id="ARBA00004401"/>
    </source>
</evidence>
<dbReference type="GO" id="GO:0000272">
    <property type="term" value="P:polysaccharide catabolic process"/>
    <property type="evidence" value="ECO:0007669"/>
    <property type="project" value="UniProtKB-KW"/>
</dbReference>
<keyword evidence="10" id="KW-0961">Cell wall biogenesis/degradation</keyword>
<evidence type="ECO:0000256" key="7">
    <source>
        <dbReference type="ARBA" id="ARBA00023136"/>
    </source>
</evidence>
<feature type="compositionally biased region" description="Low complexity" evidence="15">
    <location>
        <begin position="123"/>
        <end position="139"/>
    </location>
</feature>
<evidence type="ECO:0000256" key="10">
    <source>
        <dbReference type="ARBA" id="ARBA00023316"/>
    </source>
</evidence>
<keyword evidence="16" id="KW-1133">Transmembrane helix</keyword>
<dbReference type="PANTHER" id="PTHR16631">
    <property type="entry name" value="GLUCAN 1,3-BETA-GLUCOSIDASE"/>
    <property type="match status" value="1"/>
</dbReference>
<dbReference type="InterPro" id="IPR050732">
    <property type="entry name" value="Beta-glucan_modifiers"/>
</dbReference>
<dbReference type="AlphaFoldDB" id="A0A0C9ZAB3"/>
<dbReference type="Gene3D" id="3.20.20.80">
    <property type="entry name" value="Glycosidases"/>
    <property type="match status" value="1"/>
</dbReference>
<keyword evidence="11" id="KW-0624">Polysaccharide degradation</keyword>
<reference evidence="17 18" key="1">
    <citation type="submission" date="2014-04" db="EMBL/GenBank/DDBJ databases">
        <authorList>
            <consortium name="DOE Joint Genome Institute"/>
            <person name="Kuo A."/>
            <person name="Kohler A."/>
            <person name="Costa M.D."/>
            <person name="Nagy L.G."/>
            <person name="Floudas D."/>
            <person name="Copeland A."/>
            <person name="Barry K.W."/>
            <person name="Cichocki N."/>
            <person name="Veneault-Fourrey C."/>
            <person name="LaButti K."/>
            <person name="Lindquist E.A."/>
            <person name="Lipzen A."/>
            <person name="Lundell T."/>
            <person name="Morin E."/>
            <person name="Murat C."/>
            <person name="Sun H."/>
            <person name="Tunlid A."/>
            <person name="Henrissat B."/>
            <person name="Grigoriev I.V."/>
            <person name="Hibbett D.S."/>
            <person name="Martin F."/>
            <person name="Nordberg H.P."/>
            <person name="Cantor M.N."/>
            <person name="Hua S.X."/>
        </authorList>
    </citation>
    <scope>NUCLEOTIDE SEQUENCE [LARGE SCALE GENOMIC DNA]</scope>
    <source>
        <strain evidence="17 18">441</strain>
    </source>
</reference>
<sequence length="537" mass="58061">MRHGDEDYLMRQVGPYNDNPGMNSSNPDLNRYLDDPTRSNNGQTGNHAPSPFHHSSSNLNNMPSDPTDYQNLEGSAPQSNSWLERSQTSSGKRSKWIVIGSFLTLAVLVVVGVTVGVILGKKNNSSSSSTSGAPPGTNPNDPSNFQKNPALVQSFYGLAYTPLGSQLPDCGNSLTEVIEDIQLISQLTTRIRIYGADCNQSSLVLAAIQETKVNVSVFLGNYPVATDNGTAYERQKGEIQTALQTYGAGNVLGVTVGNEFILDYVTQAGQTDPNGSAGQEAAAILIPWINDTRSMLSEMGLNLPVGTADAGSYFNNEVLQVVDYGMANVHPWFANVSIDDAAAWTAEYFQTTDVDLANSLTNKPKMSIAETGWPTNTSTFNYDPNDGPSVASVGNLQLTRMAPNTFSSSSPTNLGRLQHTVVSRVTGACSTPTKTSRTLPSLPAPLRQIIRSFGHLITGMRTQASYNSLSCCIRLSSVPCYHLLTLCSPDLSSLAAFITSRMDYTCLAWNLYRYVCCFDCVWRFDRPRSGRGLLSGT</sequence>
<evidence type="ECO:0000256" key="4">
    <source>
        <dbReference type="ARBA" id="ARBA00012780"/>
    </source>
</evidence>
<feature type="transmembrane region" description="Helical" evidence="16">
    <location>
        <begin position="96"/>
        <end position="119"/>
    </location>
</feature>
<keyword evidence="18" id="KW-1185">Reference proteome</keyword>
<dbReference type="GO" id="GO:0005576">
    <property type="term" value="C:extracellular region"/>
    <property type="evidence" value="ECO:0007669"/>
    <property type="project" value="TreeGrafter"/>
</dbReference>
<dbReference type="GO" id="GO:0009277">
    <property type="term" value="C:fungal-type cell wall"/>
    <property type="evidence" value="ECO:0007669"/>
    <property type="project" value="TreeGrafter"/>
</dbReference>
<evidence type="ECO:0000256" key="16">
    <source>
        <dbReference type="SAM" id="Phobius"/>
    </source>
</evidence>
<dbReference type="STRING" id="765257.A0A0C9ZAB3"/>
<keyword evidence="16" id="KW-0812">Transmembrane</keyword>
<dbReference type="InterPro" id="IPR017853">
    <property type="entry name" value="GH"/>
</dbReference>
<evidence type="ECO:0000256" key="11">
    <source>
        <dbReference type="ARBA" id="ARBA00023326"/>
    </source>
</evidence>
<evidence type="ECO:0000256" key="14">
    <source>
        <dbReference type="ARBA" id="ARBA00043078"/>
    </source>
</evidence>
<evidence type="ECO:0000256" key="6">
    <source>
        <dbReference type="ARBA" id="ARBA00022801"/>
    </source>
</evidence>
<evidence type="ECO:0000313" key="17">
    <source>
        <dbReference type="EMBL" id="KIK16873.1"/>
    </source>
</evidence>
<dbReference type="GO" id="GO:0009986">
    <property type="term" value="C:cell surface"/>
    <property type="evidence" value="ECO:0007669"/>
    <property type="project" value="TreeGrafter"/>
</dbReference>
<proteinExistence type="inferred from homology"/>
<dbReference type="EC" id="3.2.1.39" evidence="4"/>
<dbReference type="OrthoDB" id="68336at2759"/>
<reference evidence="18" key="2">
    <citation type="submission" date="2015-01" db="EMBL/GenBank/DDBJ databases">
        <title>Evolutionary Origins and Diversification of the Mycorrhizal Mutualists.</title>
        <authorList>
            <consortium name="DOE Joint Genome Institute"/>
            <consortium name="Mycorrhizal Genomics Consortium"/>
            <person name="Kohler A."/>
            <person name="Kuo A."/>
            <person name="Nagy L.G."/>
            <person name="Floudas D."/>
            <person name="Copeland A."/>
            <person name="Barry K.W."/>
            <person name="Cichocki N."/>
            <person name="Veneault-Fourrey C."/>
            <person name="LaButti K."/>
            <person name="Lindquist E.A."/>
            <person name="Lipzen A."/>
            <person name="Lundell T."/>
            <person name="Morin E."/>
            <person name="Murat C."/>
            <person name="Riley R."/>
            <person name="Ohm R."/>
            <person name="Sun H."/>
            <person name="Tunlid A."/>
            <person name="Henrissat B."/>
            <person name="Grigoriev I.V."/>
            <person name="Hibbett D.S."/>
            <person name="Martin F."/>
        </authorList>
    </citation>
    <scope>NUCLEOTIDE SEQUENCE [LARGE SCALE GENOMIC DNA]</scope>
    <source>
        <strain evidence="18">441</strain>
    </source>
</reference>
<feature type="compositionally biased region" description="Polar residues" evidence="15">
    <location>
        <begin position="38"/>
        <end position="87"/>
    </location>
</feature>
<dbReference type="EMBL" id="KN833844">
    <property type="protein sequence ID" value="KIK16873.1"/>
    <property type="molecule type" value="Genomic_DNA"/>
</dbReference>
<evidence type="ECO:0000256" key="12">
    <source>
        <dbReference type="ARBA" id="ARBA00037649"/>
    </source>
</evidence>
<evidence type="ECO:0000256" key="15">
    <source>
        <dbReference type="SAM" id="MobiDB-lite"/>
    </source>
</evidence>
<protein>
    <recommendedName>
        <fullName evidence="4">glucan endo-1,3-beta-D-glucosidase</fullName>
        <ecNumber evidence="4">3.2.1.39</ecNumber>
    </recommendedName>
    <alternativeName>
        <fullName evidence="14">Endo-1,3-beta-glucanase btgC</fullName>
    </alternativeName>
    <alternativeName>
        <fullName evidence="13">Laminarinase btgC</fullName>
    </alternativeName>
</protein>
<comment type="catalytic activity">
    <reaction evidence="1">
        <text>Hydrolysis of (1-&gt;3)-beta-D-glucosidic linkages in (1-&gt;3)-beta-D-glucans.</text>
        <dbReference type="EC" id="3.2.1.39"/>
    </reaction>
</comment>
<gene>
    <name evidence="17" type="ORF">PISMIDRAFT_248208</name>
</gene>
<dbReference type="GO" id="GO:0042973">
    <property type="term" value="F:glucan endo-1,3-beta-D-glucosidase activity"/>
    <property type="evidence" value="ECO:0007669"/>
    <property type="project" value="UniProtKB-EC"/>
</dbReference>
<evidence type="ECO:0000256" key="3">
    <source>
        <dbReference type="ARBA" id="ARBA00008773"/>
    </source>
</evidence>